<evidence type="ECO:0000313" key="1">
    <source>
        <dbReference type="EMBL" id="KAK8984719.1"/>
    </source>
</evidence>
<protein>
    <submittedName>
        <fullName evidence="1">Uncharacterized protein</fullName>
    </submittedName>
</protein>
<comment type="caution">
    <text evidence="1">The sequence shown here is derived from an EMBL/GenBank/DDBJ whole genome shotgun (WGS) entry which is preliminary data.</text>
</comment>
<reference evidence="1 2" key="1">
    <citation type="journal article" date="2024" name="G3 (Bethesda)">
        <title>Genome assembly of Hibiscus sabdariffa L. provides insights into metabolisms of medicinal natural products.</title>
        <authorList>
            <person name="Kim T."/>
        </authorList>
    </citation>
    <scope>NUCLEOTIDE SEQUENCE [LARGE SCALE GENOMIC DNA]</scope>
    <source>
        <strain evidence="1">TK-2024</strain>
        <tissue evidence="1">Old leaves</tissue>
    </source>
</reference>
<dbReference type="Proteomes" id="UP001396334">
    <property type="component" value="Unassembled WGS sequence"/>
</dbReference>
<dbReference type="EMBL" id="JBBPBN010000075">
    <property type="protein sequence ID" value="KAK8984719.1"/>
    <property type="molecule type" value="Genomic_DNA"/>
</dbReference>
<accession>A0ABR2P8F6</accession>
<sequence>MAKSLRTLLPVNIAILVDQAIEVVAEHDAKIDVTQTLHANQNDDHVADIGPIDVEINHVKDHTIKVVVQCDANSDVTVEIHVEDHTIVAKRDANSDVYVLDEIHGAKEFLTLQALAQKEKGERETS</sequence>
<keyword evidence="2" id="KW-1185">Reference proteome</keyword>
<proteinExistence type="predicted"/>
<organism evidence="1 2">
    <name type="scientific">Hibiscus sabdariffa</name>
    <name type="common">roselle</name>
    <dbReference type="NCBI Taxonomy" id="183260"/>
    <lineage>
        <taxon>Eukaryota</taxon>
        <taxon>Viridiplantae</taxon>
        <taxon>Streptophyta</taxon>
        <taxon>Embryophyta</taxon>
        <taxon>Tracheophyta</taxon>
        <taxon>Spermatophyta</taxon>
        <taxon>Magnoliopsida</taxon>
        <taxon>eudicotyledons</taxon>
        <taxon>Gunneridae</taxon>
        <taxon>Pentapetalae</taxon>
        <taxon>rosids</taxon>
        <taxon>malvids</taxon>
        <taxon>Malvales</taxon>
        <taxon>Malvaceae</taxon>
        <taxon>Malvoideae</taxon>
        <taxon>Hibiscus</taxon>
    </lineage>
</organism>
<gene>
    <name evidence="1" type="ORF">V6N11_020035</name>
</gene>
<evidence type="ECO:0000313" key="2">
    <source>
        <dbReference type="Proteomes" id="UP001396334"/>
    </source>
</evidence>
<name>A0ABR2P8F6_9ROSI</name>